<reference evidence="1 2" key="1">
    <citation type="submission" date="2014-04" db="EMBL/GenBank/DDBJ databases">
        <authorList>
            <consortium name="DOE Joint Genome Institute"/>
            <person name="Kuo A."/>
            <person name="Kohler A."/>
            <person name="Costa M.D."/>
            <person name="Nagy L.G."/>
            <person name="Floudas D."/>
            <person name="Copeland A."/>
            <person name="Barry K.W."/>
            <person name="Cichocki N."/>
            <person name="Veneault-Fourrey C."/>
            <person name="LaButti K."/>
            <person name="Lindquist E.A."/>
            <person name="Lipzen A."/>
            <person name="Lundell T."/>
            <person name="Morin E."/>
            <person name="Murat C."/>
            <person name="Sun H."/>
            <person name="Tunlid A."/>
            <person name="Henrissat B."/>
            <person name="Grigoriev I.V."/>
            <person name="Hibbett D.S."/>
            <person name="Martin F."/>
            <person name="Nordberg H.P."/>
            <person name="Cantor M.N."/>
            <person name="Hua S.X."/>
        </authorList>
    </citation>
    <scope>NUCLEOTIDE SEQUENCE [LARGE SCALE GENOMIC DNA]</scope>
    <source>
        <strain evidence="1 2">441</strain>
    </source>
</reference>
<gene>
    <name evidence="1" type="ORF">PISMIDRAFT_74643</name>
</gene>
<dbReference type="Gene3D" id="2.40.70.10">
    <property type="entry name" value="Acid Proteases"/>
    <property type="match status" value="1"/>
</dbReference>
<proteinExistence type="predicted"/>
<feature type="non-terminal residue" evidence="1">
    <location>
        <position position="1"/>
    </location>
</feature>
<sequence length="114" mass="12705">PFLTIPSVEGPHGERVRFLAMVDNGAMINAIDTETYHRVQRRMNTLSPSQRTLRMADGSLTASSGTWTGTLQWGAAKVQTLFEVFPSKGSWKMLIGKPLLDQLWAIHDYGKDSI</sequence>
<accession>A0A0C9YA57</accession>
<evidence type="ECO:0008006" key="3">
    <source>
        <dbReference type="Google" id="ProtNLM"/>
    </source>
</evidence>
<protein>
    <recommendedName>
        <fullName evidence="3">Peptidase A2 domain-containing protein</fullName>
    </recommendedName>
</protein>
<evidence type="ECO:0000313" key="2">
    <source>
        <dbReference type="Proteomes" id="UP000054018"/>
    </source>
</evidence>
<dbReference type="HOGENOM" id="CLU_097628_1_1_1"/>
<dbReference type="EMBL" id="KN833750">
    <property type="protein sequence ID" value="KIK21575.1"/>
    <property type="molecule type" value="Genomic_DNA"/>
</dbReference>
<evidence type="ECO:0000313" key="1">
    <source>
        <dbReference type="EMBL" id="KIK21575.1"/>
    </source>
</evidence>
<name>A0A0C9YA57_9AGAM</name>
<dbReference type="AlphaFoldDB" id="A0A0C9YA57"/>
<organism evidence="1 2">
    <name type="scientific">Pisolithus microcarpus 441</name>
    <dbReference type="NCBI Taxonomy" id="765257"/>
    <lineage>
        <taxon>Eukaryota</taxon>
        <taxon>Fungi</taxon>
        <taxon>Dikarya</taxon>
        <taxon>Basidiomycota</taxon>
        <taxon>Agaricomycotina</taxon>
        <taxon>Agaricomycetes</taxon>
        <taxon>Agaricomycetidae</taxon>
        <taxon>Boletales</taxon>
        <taxon>Sclerodermatineae</taxon>
        <taxon>Pisolithaceae</taxon>
        <taxon>Pisolithus</taxon>
    </lineage>
</organism>
<dbReference type="InterPro" id="IPR021109">
    <property type="entry name" value="Peptidase_aspartic_dom_sf"/>
</dbReference>
<feature type="non-terminal residue" evidence="1">
    <location>
        <position position="114"/>
    </location>
</feature>
<keyword evidence="2" id="KW-1185">Reference proteome</keyword>
<dbReference type="Proteomes" id="UP000054018">
    <property type="component" value="Unassembled WGS sequence"/>
</dbReference>
<reference evidence="2" key="2">
    <citation type="submission" date="2015-01" db="EMBL/GenBank/DDBJ databases">
        <title>Evolutionary Origins and Diversification of the Mycorrhizal Mutualists.</title>
        <authorList>
            <consortium name="DOE Joint Genome Institute"/>
            <consortium name="Mycorrhizal Genomics Consortium"/>
            <person name="Kohler A."/>
            <person name="Kuo A."/>
            <person name="Nagy L.G."/>
            <person name="Floudas D."/>
            <person name="Copeland A."/>
            <person name="Barry K.W."/>
            <person name="Cichocki N."/>
            <person name="Veneault-Fourrey C."/>
            <person name="LaButti K."/>
            <person name="Lindquist E.A."/>
            <person name="Lipzen A."/>
            <person name="Lundell T."/>
            <person name="Morin E."/>
            <person name="Murat C."/>
            <person name="Riley R."/>
            <person name="Ohm R."/>
            <person name="Sun H."/>
            <person name="Tunlid A."/>
            <person name="Henrissat B."/>
            <person name="Grigoriev I.V."/>
            <person name="Hibbett D.S."/>
            <person name="Martin F."/>
        </authorList>
    </citation>
    <scope>NUCLEOTIDE SEQUENCE [LARGE SCALE GENOMIC DNA]</scope>
    <source>
        <strain evidence="2">441</strain>
    </source>
</reference>
<dbReference type="OrthoDB" id="2919534at2759"/>